<dbReference type="AlphaFoldDB" id="A0A6N2UJT8"/>
<sequence>MICFFNRRSVFTGYPFERVAGVEARLKEAGIPFKTVYYSGGGGRPAMIARGRTVNAHFEVFVHQKDFERAKEALPFLV</sequence>
<evidence type="ECO:0000313" key="1">
    <source>
        <dbReference type="EMBL" id="VYT17102.1"/>
    </source>
</evidence>
<reference evidence="1" key="1">
    <citation type="submission" date="2019-11" db="EMBL/GenBank/DDBJ databases">
        <authorList>
            <person name="Feng L."/>
        </authorList>
    </citation>
    <scope>NUCLEOTIDE SEQUENCE</scope>
    <source>
        <strain evidence="1">AundefinedLFYP135</strain>
    </source>
</reference>
<evidence type="ECO:0008006" key="2">
    <source>
        <dbReference type="Google" id="ProtNLM"/>
    </source>
</evidence>
<protein>
    <recommendedName>
        <fullName evidence="2">DUF2007 domain-containing protein</fullName>
    </recommendedName>
</protein>
<organism evidence="1">
    <name type="scientific">uncultured Anaerotruncus sp</name>
    <dbReference type="NCBI Taxonomy" id="905011"/>
    <lineage>
        <taxon>Bacteria</taxon>
        <taxon>Bacillati</taxon>
        <taxon>Bacillota</taxon>
        <taxon>Clostridia</taxon>
        <taxon>Eubacteriales</taxon>
        <taxon>Oscillospiraceae</taxon>
        <taxon>Anaerotruncus</taxon>
        <taxon>environmental samples</taxon>
    </lineage>
</organism>
<dbReference type="EMBL" id="CACRSL010000003">
    <property type="protein sequence ID" value="VYT17102.1"/>
    <property type="molecule type" value="Genomic_DNA"/>
</dbReference>
<name>A0A6N2UJT8_9FIRM</name>
<gene>
    <name evidence="1" type="ORF">AULFYP135_01936</name>
</gene>
<proteinExistence type="predicted"/>
<accession>A0A6N2UJT8</accession>